<gene>
    <name evidence="2" type="ORF">CLV43_108436</name>
</gene>
<evidence type="ECO:0000259" key="1">
    <source>
        <dbReference type="Pfam" id="PF00135"/>
    </source>
</evidence>
<evidence type="ECO:0000313" key="3">
    <source>
        <dbReference type="Proteomes" id="UP000239494"/>
    </source>
</evidence>
<sequence>MLAMVWIPGDVTLVGVSSGAMSAAAHLVSERSSGLFRKAVLHSAFTLVDHPAEHRLACWEER</sequence>
<protein>
    <submittedName>
        <fullName evidence="2">Carboxylesterase family protein</fullName>
    </submittedName>
</protein>
<dbReference type="Gene3D" id="3.40.50.1820">
    <property type="entry name" value="alpha/beta hydrolase"/>
    <property type="match status" value="1"/>
</dbReference>
<dbReference type="SUPFAM" id="SSF53474">
    <property type="entry name" value="alpha/beta-Hydrolases"/>
    <property type="match status" value="1"/>
</dbReference>
<proteinExistence type="predicted"/>
<keyword evidence="3" id="KW-1185">Reference proteome</keyword>
<accession>A0A2T0T045</accession>
<organism evidence="2 3">
    <name type="scientific">Umezawaea tangerina</name>
    <dbReference type="NCBI Taxonomy" id="84725"/>
    <lineage>
        <taxon>Bacteria</taxon>
        <taxon>Bacillati</taxon>
        <taxon>Actinomycetota</taxon>
        <taxon>Actinomycetes</taxon>
        <taxon>Pseudonocardiales</taxon>
        <taxon>Pseudonocardiaceae</taxon>
        <taxon>Umezawaea</taxon>
    </lineage>
</organism>
<comment type="caution">
    <text evidence="2">The sequence shown here is derived from an EMBL/GenBank/DDBJ whole genome shotgun (WGS) entry which is preliminary data.</text>
</comment>
<evidence type="ECO:0000313" key="2">
    <source>
        <dbReference type="EMBL" id="PRY39036.1"/>
    </source>
</evidence>
<dbReference type="Proteomes" id="UP000239494">
    <property type="component" value="Unassembled WGS sequence"/>
</dbReference>
<dbReference type="AlphaFoldDB" id="A0A2T0T045"/>
<dbReference type="InterPro" id="IPR002018">
    <property type="entry name" value="CarbesteraseB"/>
</dbReference>
<reference evidence="2 3" key="1">
    <citation type="submission" date="2018-03" db="EMBL/GenBank/DDBJ databases">
        <title>Genomic Encyclopedia of Archaeal and Bacterial Type Strains, Phase II (KMG-II): from individual species to whole genera.</title>
        <authorList>
            <person name="Goeker M."/>
        </authorList>
    </citation>
    <scope>NUCLEOTIDE SEQUENCE [LARGE SCALE GENOMIC DNA]</scope>
    <source>
        <strain evidence="2 3">DSM 44720</strain>
    </source>
</reference>
<feature type="domain" description="Carboxylesterase type B" evidence="1">
    <location>
        <begin position="8"/>
        <end position="46"/>
    </location>
</feature>
<dbReference type="EMBL" id="PVTF01000008">
    <property type="protein sequence ID" value="PRY39036.1"/>
    <property type="molecule type" value="Genomic_DNA"/>
</dbReference>
<name>A0A2T0T045_9PSEU</name>
<dbReference type="Pfam" id="PF00135">
    <property type="entry name" value="COesterase"/>
    <property type="match status" value="1"/>
</dbReference>
<dbReference type="InterPro" id="IPR029058">
    <property type="entry name" value="AB_hydrolase_fold"/>
</dbReference>